<dbReference type="Proteomes" id="UP000886523">
    <property type="component" value="Unassembled WGS sequence"/>
</dbReference>
<evidence type="ECO:0000256" key="1">
    <source>
        <dbReference type="SAM" id="Phobius"/>
    </source>
</evidence>
<dbReference type="AlphaFoldDB" id="A0A9P6E0X7"/>
<keyword evidence="1" id="KW-0472">Membrane</keyword>
<dbReference type="EMBL" id="MU128923">
    <property type="protein sequence ID" value="KAF9518649.1"/>
    <property type="molecule type" value="Genomic_DNA"/>
</dbReference>
<name>A0A9P6E0X7_9AGAM</name>
<proteinExistence type="predicted"/>
<keyword evidence="1" id="KW-0812">Transmembrane</keyword>
<protein>
    <recommendedName>
        <fullName evidence="4">Neurotransmitter-gated ion-channel ligand-binding domain-containing protein</fullName>
    </recommendedName>
</protein>
<evidence type="ECO:0000313" key="3">
    <source>
        <dbReference type="Proteomes" id="UP000886523"/>
    </source>
</evidence>
<sequence length="119" mass="13977">MFSMRHHGAIVSPTLSAETRIRFDFPILNYLAVLIRREDVCDADMWPHDTRECSVLFVFVPIRSRDSFVLFSSAQHRPEGLMIRFTTGNTTYSIFPFLHYCLCLILFHVIYLAMTQPWM</sequence>
<comment type="caution">
    <text evidence="2">The sequence shown here is derived from an EMBL/GenBank/DDBJ whole genome shotgun (WGS) entry which is preliminary data.</text>
</comment>
<feature type="transmembrane region" description="Helical" evidence="1">
    <location>
        <begin position="92"/>
        <end position="114"/>
    </location>
</feature>
<keyword evidence="1" id="KW-1133">Transmembrane helix</keyword>
<reference evidence="2" key="1">
    <citation type="journal article" date="2020" name="Nat. Commun.">
        <title>Large-scale genome sequencing of mycorrhizal fungi provides insights into the early evolution of symbiotic traits.</title>
        <authorList>
            <person name="Miyauchi S."/>
            <person name="Kiss E."/>
            <person name="Kuo A."/>
            <person name="Drula E."/>
            <person name="Kohler A."/>
            <person name="Sanchez-Garcia M."/>
            <person name="Morin E."/>
            <person name="Andreopoulos B."/>
            <person name="Barry K.W."/>
            <person name="Bonito G."/>
            <person name="Buee M."/>
            <person name="Carver A."/>
            <person name="Chen C."/>
            <person name="Cichocki N."/>
            <person name="Clum A."/>
            <person name="Culley D."/>
            <person name="Crous P.W."/>
            <person name="Fauchery L."/>
            <person name="Girlanda M."/>
            <person name="Hayes R.D."/>
            <person name="Keri Z."/>
            <person name="LaButti K."/>
            <person name="Lipzen A."/>
            <person name="Lombard V."/>
            <person name="Magnuson J."/>
            <person name="Maillard F."/>
            <person name="Murat C."/>
            <person name="Nolan M."/>
            <person name="Ohm R.A."/>
            <person name="Pangilinan J."/>
            <person name="Pereira M.F."/>
            <person name="Perotto S."/>
            <person name="Peter M."/>
            <person name="Pfister S."/>
            <person name="Riley R."/>
            <person name="Sitrit Y."/>
            <person name="Stielow J.B."/>
            <person name="Szollosi G."/>
            <person name="Zifcakova L."/>
            <person name="Stursova M."/>
            <person name="Spatafora J.W."/>
            <person name="Tedersoo L."/>
            <person name="Vaario L.M."/>
            <person name="Yamada A."/>
            <person name="Yan M."/>
            <person name="Wang P."/>
            <person name="Xu J."/>
            <person name="Bruns T."/>
            <person name="Baldrian P."/>
            <person name="Vilgalys R."/>
            <person name="Dunand C."/>
            <person name="Henrissat B."/>
            <person name="Grigoriev I.V."/>
            <person name="Hibbett D."/>
            <person name="Nagy L.G."/>
            <person name="Martin F.M."/>
        </authorList>
    </citation>
    <scope>NUCLEOTIDE SEQUENCE</scope>
    <source>
        <strain evidence="2">UP504</strain>
    </source>
</reference>
<gene>
    <name evidence="2" type="ORF">BS47DRAFT_224257</name>
</gene>
<accession>A0A9P6E0X7</accession>
<evidence type="ECO:0000313" key="2">
    <source>
        <dbReference type="EMBL" id="KAF9518649.1"/>
    </source>
</evidence>
<organism evidence="2 3">
    <name type="scientific">Hydnum rufescens UP504</name>
    <dbReference type="NCBI Taxonomy" id="1448309"/>
    <lineage>
        <taxon>Eukaryota</taxon>
        <taxon>Fungi</taxon>
        <taxon>Dikarya</taxon>
        <taxon>Basidiomycota</taxon>
        <taxon>Agaricomycotina</taxon>
        <taxon>Agaricomycetes</taxon>
        <taxon>Cantharellales</taxon>
        <taxon>Hydnaceae</taxon>
        <taxon>Hydnum</taxon>
    </lineage>
</organism>
<keyword evidence="3" id="KW-1185">Reference proteome</keyword>
<evidence type="ECO:0008006" key="4">
    <source>
        <dbReference type="Google" id="ProtNLM"/>
    </source>
</evidence>